<organism evidence="3">
    <name type="scientific">viral metagenome</name>
    <dbReference type="NCBI Taxonomy" id="1070528"/>
    <lineage>
        <taxon>unclassified sequences</taxon>
        <taxon>metagenomes</taxon>
        <taxon>organismal metagenomes</taxon>
    </lineage>
</organism>
<dbReference type="PROSITE" id="PS50089">
    <property type="entry name" value="ZF_RING_2"/>
    <property type="match status" value="1"/>
</dbReference>
<dbReference type="Gene3D" id="3.30.40.10">
    <property type="entry name" value="Zinc/RING finger domain, C3HC4 (zinc finger)"/>
    <property type="match status" value="1"/>
</dbReference>
<feature type="domain" description="RING-type" evidence="2">
    <location>
        <begin position="165"/>
        <end position="200"/>
    </location>
</feature>
<sequence length="212" mass="24672">MYDFSLIDKLSESYEISSKDKKKHTNSDQLCDDQLVDLNHLNTVIQETLKVYNKEVLNVSHINQEIDRLDRKNNKLKEKLQQMITNMDDIQKFVASNYLESNPKYKAIMTNIETTQSTITVCLDNIDQYTSIESESHKDDYEKSVDKINSINQVFTVAKLNKHSCPICLRNECTHFTLPCGHVYCEECSQKMSVTCFVCRENIFKISPLFFT</sequence>
<dbReference type="InterPro" id="IPR001841">
    <property type="entry name" value="Znf_RING"/>
</dbReference>
<reference evidence="3" key="1">
    <citation type="journal article" date="2020" name="Nature">
        <title>Giant virus diversity and host interactions through global metagenomics.</title>
        <authorList>
            <person name="Schulz F."/>
            <person name="Roux S."/>
            <person name="Paez-Espino D."/>
            <person name="Jungbluth S."/>
            <person name="Walsh D.A."/>
            <person name="Denef V.J."/>
            <person name="McMahon K.D."/>
            <person name="Konstantinidis K.T."/>
            <person name="Eloe-Fadrosh E.A."/>
            <person name="Kyrpides N.C."/>
            <person name="Woyke T."/>
        </authorList>
    </citation>
    <scope>NUCLEOTIDE SEQUENCE</scope>
    <source>
        <strain evidence="3">GVMAG-M-3300021964-36</strain>
    </source>
</reference>
<keyword evidence="1" id="KW-0175">Coiled coil</keyword>
<dbReference type="Pfam" id="PF13920">
    <property type="entry name" value="zf-C3HC4_3"/>
    <property type="match status" value="1"/>
</dbReference>
<accession>A0A6C0CTY1</accession>
<dbReference type="EMBL" id="MN739485">
    <property type="protein sequence ID" value="QHT07713.1"/>
    <property type="molecule type" value="Genomic_DNA"/>
</dbReference>
<protein>
    <recommendedName>
        <fullName evidence="2">RING-type domain-containing protein</fullName>
    </recommendedName>
</protein>
<proteinExistence type="predicted"/>
<evidence type="ECO:0000256" key="1">
    <source>
        <dbReference type="SAM" id="Coils"/>
    </source>
</evidence>
<evidence type="ECO:0000259" key="2">
    <source>
        <dbReference type="PROSITE" id="PS50089"/>
    </source>
</evidence>
<feature type="coiled-coil region" evidence="1">
    <location>
        <begin position="59"/>
        <end position="86"/>
    </location>
</feature>
<dbReference type="SUPFAM" id="SSF57850">
    <property type="entry name" value="RING/U-box"/>
    <property type="match status" value="1"/>
</dbReference>
<dbReference type="CDD" id="cd16449">
    <property type="entry name" value="RING-HC"/>
    <property type="match status" value="1"/>
</dbReference>
<evidence type="ECO:0000313" key="3">
    <source>
        <dbReference type="EMBL" id="QHT07713.1"/>
    </source>
</evidence>
<dbReference type="AlphaFoldDB" id="A0A6C0CTY1"/>
<name>A0A6C0CTY1_9ZZZZ</name>
<dbReference type="InterPro" id="IPR013083">
    <property type="entry name" value="Znf_RING/FYVE/PHD"/>
</dbReference>